<evidence type="ECO:0000313" key="11">
    <source>
        <dbReference type="Proteomes" id="UP001152836"/>
    </source>
</evidence>
<dbReference type="PROSITE" id="PS00134">
    <property type="entry name" value="TRYPSIN_HIS"/>
    <property type="match status" value="1"/>
</dbReference>
<evidence type="ECO:0000256" key="4">
    <source>
        <dbReference type="ARBA" id="ARBA00022825"/>
    </source>
</evidence>
<dbReference type="InterPro" id="IPR009003">
    <property type="entry name" value="Peptidase_S1_PA"/>
</dbReference>
<evidence type="ECO:0000256" key="2">
    <source>
        <dbReference type="ARBA" id="ARBA00022729"/>
    </source>
</evidence>
<feature type="domain" description="Peptidase S1" evidence="9">
    <location>
        <begin position="81"/>
        <end position="317"/>
    </location>
</feature>
<comment type="caution">
    <text evidence="10">The sequence shown here is derived from an EMBL/GenBank/DDBJ whole genome shotgun (WGS) entry which is preliminary data.</text>
</comment>
<gene>
    <name evidence="10" type="primary">Prss42</name>
    <name evidence="10" type="ORF">PHOROB_LOCUS1520</name>
</gene>
<keyword evidence="11" id="KW-1185">Reference proteome</keyword>
<dbReference type="FunFam" id="2.40.10.10:FF:000006">
    <property type="entry name" value="Serine proteinase stubble"/>
    <property type="match status" value="1"/>
</dbReference>
<keyword evidence="1 7" id="KW-0645">Protease</keyword>
<evidence type="ECO:0000313" key="10">
    <source>
        <dbReference type="EMBL" id="CAH6777625.1"/>
    </source>
</evidence>
<dbReference type="PROSITE" id="PS00135">
    <property type="entry name" value="TRYPSIN_SER"/>
    <property type="match status" value="1"/>
</dbReference>
<evidence type="ECO:0000256" key="6">
    <source>
        <dbReference type="ARBA" id="ARBA00023180"/>
    </source>
</evidence>
<dbReference type="InterPro" id="IPR001314">
    <property type="entry name" value="Peptidase_S1A"/>
</dbReference>
<evidence type="ECO:0000256" key="1">
    <source>
        <dbReference type="ARBA" id="ARBA00022670"/>
    </source>
</evidence>
<dbReference type="Gene3D" id="2.40.10.10">
    <property type="entry name" value="Trypsin-like serine proteases"/>
    <property type="match status" value="2"/>
</dbReference>
<dbReference type="PANTHER" id="PTHR24253:SF159">
    <property type="entry name" value="SERINE PROTEASE 42"/>
    <property type="match status" value="1"/>
</dbReference>
<dbReference type="Pfam" id="PF00089">
    <property type="entry name" value="Trypsin"/>
    <property type="match status" value="1"/>
</dbReference>
<dbReference type="PRINTS" id="PR00722">
    <property type="entry name" value="CHYMOTRYPSIN"/>
</dbReference>
<keyword evidence="4 7" id="KW-0720">Serine protease</keyword>
<dbReference type="CDD" id="cd00190">
    <property type="entry name" value="Tryp_SPc"/>
    <property type="match status" value="1"/>
</dbReference>
<protein>
    <submittedName>
        <fullName evidence="10">Prss42 protein</fullName>
    </submittedName>
</protein>
<proteinExistence type="predicted"/>
<dbReference type="InterPro" id="IPR001254">
    <property type="entry name" value="Trypsin_dom"/>
</dbReference>
<dbReference type="PANTHER" id="PTHR24253">
    <property type="entry name" value="TRANSMEMBRANE PROTEASE SERINE"/>
    <property type="match status" value="1"/>
</dbReference>
<dbReference type="InterPro" id="IPR033116">
    <property type="entry name" value="TRYPSIN_SER"/>
</dbReference>
<evidence type="ECO:0000256" key="3">
    <source>
        <dbReference type="ARBA" id="ARBA00022801"/>
    </source>
</evidence>
<dbReference type="EMBL" id="CALSGD010000279">
    <property type="protein sequence ID" value="CAH6777625.1"/>
    <property type="molecule type" value="Genomic_DNA"/>
</dbReference>
<dbReference type="SMART" id="SM00020">
    <property type="entry name" value="Tryp_SPc"/>
    <property type="match status" value="1"/>
</dbReference>
<keyword evidence="2 8" id="KW-0732">Signal</keyword>
<evidence type="ECO:0000256" key="7">
    <source>
        <dbReference type="RuleBase" id="RU363034"/>
    </source>
</evidence>
<dbReference type="AlphaFoldDB" id="A0AAU9YQK3"/>
<feature type="signal peptide" evidence="8">
    <location>
        <begin position="1"/>
        <end position="26"/>
    </location>
</feature>
<dbReference type="Proteomes" id="UP001152836">
    <property type="component" value="Unassembled WGS sequence"/>
</dbReference>
<evidence type="ECO:0000256" key="5">
    <source>
        <dbReference type="ARBA" id="ARBA00023157"/>
    </source>
</evidence>
<dbReference type="GO" id="GO:0004252">
    <property type="term" value="F:serine-type endopeptidase activity"/>
    <property type="evidence" value="ECO:0007669"/>
    <property type="project" value="InterPro"/>
</dbReference>
<reference evidence="10" key="1">
    <citation type="submission" date="2022-06" db="EMBL/GenBank/DDBJ databases">
        <authorList>
            <person name="Andreotti S."/>
            <person name="Wyler E."/>
        </authorList>
    </citation>
    <scope>NUCLEOTIDE SEQUENCE</scope>
</reference>
<evidence type="ECO:0000259" key="9">
    <source>
        <dbReference type="PROSITE" id="PS50240"/>
    </source>
</evidence>
<keyword evidence="5" id="KW-1015">Disulfide bond</keyword>
<sequence>MASGRGSQGLIACLLLLQSELCEVWAAAVFSTSDFFSSHSETPRVNPPPPTQTQATMMARQGQSSPFKPFTLGCGQSLMKIMGGVQAQERKWPWQVSIRVRHMHICGGSLISAQWVLTAAHCIYSRIEYNVKMGDRSVYLQNTSLEIPIKSIFVYPQFSSAIIVKNDIALLKLKYPVNFTSNIYPICIPPEAFFVATGTKCWVTGWGKTDSGAPNVPTEILREVDQNIIHYDQCNTMLKKATSSSNDLVRRGMICGYKEQGKDACQGDSGGPLSCEFNNKWVQVGVVSWGIGCGRRGYPGVYTDVAFYSKWLTAVVNQAACFYPLVLLILPLCLLTL</sequence>
<dbReference type="GO" id="GO:0006508">
    <property type="term" value="P:proteolysis"/>
    <property type="evidence" value="ECO:0007669"/>
    <property type="project" value="UniProtKB-KW"/>
</dbReference>
<dbReference type="InterPro" id="IPR018114">
    <property type="entry name" value="TRYPSIN_HIS"/>
</dbReference>
<keyword evidence="6" id="KW-0325">Glycoprotein</keyword>
<keyword evidence="3 7" id="KW-0378">Hydrolase</keyword>
<dbReference type="PROSITE" id="PS50240">
    <property type="entry name" value="TRYPSIN_DOM"/>
    <property type="match status" value="1"/>
</dbReference>
<name>A0AAU9YQK3_PHORO</name>
<feature type="chain" id="PRO_5043919808" evidence="8">
    <location>
        <begin position="27"/>
        <end position="337"/>
    </location>
</feature>
<accession>A0AAU9YQK3</accession>
<organism evidence="10 11">
    <name type="scientific">Phodopus roborovskii</name>
    <name type="common">Roborovski's desert hamster</name>
    <name type="synonym">Cricetulus roborovskii</name>
    <dbReference type="NCBI Taxonomy" id="109678"/>
    <lineage>
        <taxon>Eukaryota</taxon>
        <taxon>Metazoa</taxon>
        <taxon>Chordata</taxon>
        <taxon>Craniata</taxon>
        <taxon>Vertebrata</taxon>
        <taxon>Euteleostomi</taxon>
        <taxon>Mammalia</taxon>
        <taxon>Eutheria</taxon>
        <taxon>Euarchontoglires</taxon>
        <taxon>Glires</taxon>
        <taxon>Rodentia</taxon>
        <taxon>Myomorpha</taxon>
        <taxon>Muroidea</taxon>
        <taxon>Cricetidae</taxon>
        <taxon>Cricetinae</taxon>
        <taxon>Phodopus</taxon>
    </lineage>
</organism>
<dbReference type="SUPFAM" id="SSF50494">
    <property type="entry name" value="Trypsin-like serine proteases"/>
    <property type="match status" value="1"/>
</dbReference>
<dbReference type="InterPro" id="IPR043504">
    <property type="entry name" value="Peptidase_S1_PA_chymotrypsin"/>
</dbReference>
<evidence type="ECO:0000256" key="8">
    <source>
        <dbReference type="SAM" id="SignalP"/>
    </source>
</evidence>